<evidence type="ECO:0000256" key="3">
    <source>
        <dbReference type="ARBA" id="ARBA00023163"/>
    </source>
</evidence>
<dbReference type="PANTHER" id="PTHR43280:SF32">
    <property type="entry name" value="TRANSCRIPTIONAL REGULATORY PROTEIN"/>
    <property type="match status" value="1"/>
</dbReference>
<dbReference type="InterPro" id="IPR018060">
    <property type="entry name" value="HTH_AraC"/>
</dbReference>
<evidence type="ECO:0000313" key="6">
    <source>
        <dbReference type="Proteomes" id="UP000628669"/>
    </source>
</evidence>
<proteinExistence type="predicted"/>
<evidence type="ECO:0000256" key="2">
    <source>
        <dbReference type="ARBA" id="ARBA00023125"/>
    </source>
</evidence>
<comment type="caution">
    <text evidence="5">The sequence shown here is derived from an EMBL/GenBank/DDBJ whole genome shotgun (WGS) entry which is preliminary data.</text>
</comment>
<evidence type="ECO:0000256" key="1">
    <source>
        <dbReference type="ARBA" id="ARBA00023015"/>
    </source>
</evidence>
<sequence>MSQEKHIPIHNLTYQEFQFTTLENGHPENFNDVHRHNFFEILWFTQVKEDSHLELDFEHYDIKNNQICIIAPGQVFNMKLRGEKGYVFAISREIFQEVCEIEAILASGIHPFFLDSKNKIICQSIISLLEQEYDGSSRINLLKAYLKAFCIVITEDLTSQEPLISDKQRIQNLVMLIENHYVTEKETRFYAENLNISTHHLNDIVRISRGTTVKKMIAQRLLLEAKRELSFGALTVKEVAFKLGFNDASYFSRFFKKQTGSNPEQFKNIQD</sequence>
<dbReference type="Gene3D" id="1.10.10.60">
    <property type="entry name" value="Homeodomain-like"/>
    <property type="match status" value="1"/>
</dbReference>
<accession>A0ABS1FV24</accession>
<name>A0ABS1FV24_9FLAO</name>
<dbReference type="Proteomes" id="UP000628669">
    <property type="component" value="Unassembled WGS sequence"/>
</dbReference>
<dbReference type="PANTHER" id="PTHR43280">
    <property type="entry name" value="ARAC-FAMILY TRANSCRIPTIONAL REGULATOR"/>
    <property type="match status" value="1"/>
</dbReference>
<dbReference type="PROSITE" id="PS01124">
    <property type="entry name" value="HTH_ARAC_FAMILY_2"/>
    <property type="match status" value="1"/>
</dbReference>
<evidence type="ECO:0000259" key="4">
    <source>
        <dbReference type="PROSITE" id="PS01124"/>
    </source>
</evidence>
<dbReference type="InterPro" id="IPR009057">
    <property type="entry name" value="Homeodomain-like_sf"/>
</dbReference>
<gene>
    <name evidence="5" type="ORF">JHL15_11035</name>
</gene>
<feature type="domain" description="HTH araC/xylS-type" evidence="4">
    <location>
        <begin position="171"/>
        <end position="269"/>
    </location>
</feature>
<dbReference type="PRINTS" id="PR00032">
    <property type="entry name" value="HTHARAC"/>
</dbReference>
<organism evidence="5 6">
    <name type="scientific">Chryseobacterium paridis</name>
    <dbReference type="NCBI Taxonomy" id="2800328"/>
    <lineage>
        <taxon>Bacteria</taxon>
        <taxon>Pseudomonadati</taxon>
        <taxon>Bacteroidota</taxon>
        <taxon>Flavobacteriia</taxon>
        <taxon>Flavobacteriales</taxon>
        <taxon>Weeksellaceae</taxon>
        <taxon>Chryseobacterium group</taxon>
        <taxon>Chryseobacterium</taxon>
    </lineage>
</organism>
<dbReference type="RefSeq" id="WP_200245751.1">
    <property type="nucleotide sequence ID" value="NZ_JAENHK010000010.1"/>
</dbReference>
<dbReference type="InterPro" id="IPR020449">
    <property type="entry name" value="Tscrpt_reg_AraC-type_HTH"/>
</dbReference>
<keyword evidence="6" id="KW-1185">Reference proteome</keyword>
<dbReference type="SUPFAM" id="SSF46689">
    <property type="entry name" value="Homeodomain-like"/>
    <property type="match status" value="1"/>
</dbReference>
<keyword evidence="3" id="KW-0804">Transcription</keyword>
<reference evidence="6" key="1">
    <citation type="submission" date="2021-01" db="EMBL/GenBank/DDBJ databases">
        <title>Genome public.</title>
        <authorList>
            <person name="Liu C."/>
            <person name="Sun Q."/>
        </authorList>
    </citation>
    <scope>NUCLEOTIDE SEQUENCE [LARGE SCALE GENOMIC DNA]</scope>
    <source>
        <strain evidence="6">YIM B02567</strain>
    </source>
</reference>
<dbReference type="SMART" id="SM00342">
    <property type="entry name" value="HTH_ARAC"/>
    <property type="match status" value="1"/>
</dbReference>
<evidence type="ECO:0000313" key="5">
    <source>
        <dbReference type="EMBL" id="MBK1896289.1"/>
    </source>
</evidence>
<keyword evidence="1" id="KW-0805">Transcription regulation</keyword>
<protein>
    <submittedName>
        <fullName evidence="5">AraC family transcriptional regulator</fullName>
    </submittedName>
</protein>
<dbReference type="Pfam" id="PF12833">
    <property type="entry name" value="HTH_18"/>
    <property type="match status" value="1"/>
</dbReference>
<dbReference type="EMBL" id="JAENHK010000010">
    <property type="protein sequence ID" value="MBK1896289.1"/>
    <property type="molecule type" value="Genomic_DNA"/>
</dbReference>
<keyword evidence="2" id="KW-0238">DNA-binding</keyword>